<gene>
    <name evidence="2" type="ORF">AVEN_92861_1</name>
</gene>
<evidence type="ECO:0000313" key="3">
    <source>
        <dbReference type="Proteomes" id="UP000499080"/>
    </source>
</evidence>
<reference evidence="2 3" key="1">
    <citation type="journal article" date="2019" name="Sci. Rep.">
        <title>Orb-weaving spider Araneus ventricosus genome elucidates the spidroin gene catalogue.</title>
        <authorList>
            <person name="Kono N."/>
            <person name="Nakamura H."/>
            <person name="Ohtoshi R."/>
            <person name="Moran D.A.P."/>
            <person name="Shinohara A."/>
            <person name="Yoshida Y."/>
            <person name="Fujiwara M."/>
            <person name="Mori M."/>
            <person name="Tomita M."/>
            <person name="Arakawa K."/>
        </authorList>
    </citation>
    <scope>NUCLEOTIDE SEQUENCE [LARGE SCALE GENOMIC DNA]</scope>
</reference>
<dbReference type="Proteomes" id="UP000499080">
    <property type="component" value="Unassembled WGS sequence"/>
</dbReference>
<feature type="region of interest" description="Disordered" evidence="1">
    <location>
        <begin position="29"/>
        <end position="67"/>
    </location>
</feature>
<evidence type="ECO:0000256" key="1">
    <source>
        <dbReference type="SAM" id="MobiDB-lite"/>
    </source>
</evidence>
<feature type="compositionally biased region" description="Low complexity" evidence="1">
    <location>
        <begin position="33"/>
        <end position="53"/>
    </location>
</feature>
<keyword evidence="3" id="KW-1185">Reference proteome</keyword>
<sequence length="92" mass="10199">MSTDPPIGTESTRMDWRPVWYGSLDSGVADKMSSSSDRGSNSRVLVKVESPVGKSKEKSSSPSASWKAKVDFFSPEIRGKEHFANFFHKDQS</sequence>
<organism evidence="2 3">
    <name type="scientific">Araneus ventricosus</name>
    <name type="common">Orbweaver spider</name>
    <name type="synonym">Epeira ventricosa</name>
    <dbReference type="NCBI Taxonomy" id="182803"/>
    <lineage>
        <taxon>Eukaryota</taxon>
        <taxon>Metazoa</taxon>
        <taxon>Ecdysozoa</taxon>
        <taxon>Arthropoda</taxon>
        <taxon>Chelicerata</taxon>
        <taxon>Arachnida</taxon>
        <taxon>Araneae</taxon>
        <taxon>Araneomorphae</taxon>
        <taxon>Entelegynae</taxon>
        <taxon>Araneoidea</taxon>
        <taxon>Araneidae</taxon>
        <taxon>Araneus</taxon>
    </lineage>
</organism>
<proteinExistence type="predicted"/>
<accession>A0A4Y2NSF6</accession>
<dbReference type="AlphaFoldDB" id="A0A4Y2NSF6"/>
<dbReference type="EMBL" id="BGPR01009682">
    <property type="protein sequence ID" value="GBN41619.1"/>
    <property type="molecule type" value="Genomic_DNA"/>
</dbReference>
<evidence type="ECO:0000313" key="2">
    <source>
        <dbReference type="EMBL" id="GBN41619.1"/>
    </source>
</evidence>
<protein>
    <submittedName>
        <fullName evidence="2">Uncharacterized protein</fullName>
    </submittedName>
</protein>
<name>A0A4Y2NSF6_ARAVE</name>
<comment type="caution">
    <text evidence="2">The sequence shown here is derived from an EMBL/GenBank/DDBJ whole genome shotgun (WGS) entry which is preliminary data.</text>
</comment>